<dbReference type="GO" id="GO:0000139">
    <property type="term" value="C:Golgi membrane"/>
    <property type="evidence" value="ECO:0007669"/>
    <property type="project" value="InterPro"/>
</dbReference>
<evidence type="ECO:0000313" key="9">
    <source>
        <dbReference type="Proteomes" id="UP000887568"/>
    </source>
</evidence>
<dbReference type="AlphaFoldDB" id="A0A913ZSJ6"/>
<feature type="transmembrane region" description="Helical" evidence="7">
    <location>
        <begin position="327"/>
        <end position="351"/>
    </location>
</feature>
<keyword evidence="6 7" id="KW-0472">Membrane</keyword>
<keyword evidence="4 7" id="KW-0812">Transmembrane</keyword>
<comment type="subcellular location">
    <subcellularLocation>
        <location evidence="1">Membrane</location>
        <topology evidence="1">Multi-pass membrane protein</topology>
    </subcellularLocation>
</comment>
<dbReference type="RefSeq" id="XP_038054150.1">
    <property type="nucleotide sequence ID" value="XM_038198222.1"/>
</dbReference>
<evidence type="ECO:0000313" key="8">
    <source>
        <dbReference type="EnsemblMetazoa" id="XP_038054150.1"/>
    </source>
</evidence>
<name>A0A913ZSJ6_PATMI</name>
<reference evidence="8" key="1">
    <citation type="submission" date="2022-11" db="UniProtKB">
        <authorList>
            <consortium name="EnsemblMetazoa"/>
        </authorList>
    </citation>
    <scope>IDENTIFICATION</scope>
</reference>
<feature type="transmembrane region" description="Helical" evidence="7">
    <location>
        <begin position="226"/>
        <end position="243"/>
    </location>
</feature>
<keyword evidence="9" id="KW-1185">Reference proteome</keyword>
<dbReference type="CTD" id="7355"/>
<dbReference type="EnsemblMetazoa" id="XM_038198222.1">
    <property type="protein sequence ID" value="XP_038054150.1"/>
    <property type="gene ID" value="LOC119726506"/>
</dbReference>
<dbReference type="Proteomes" id="UP000887568">
    <property type="component" value="Unplaced"/>
</dbReference>
<feature type="transmembrane region" description="Helical" evidence="7">
    <location>
        <begin position="263"/>
        <end position="283"/>
    </location>
</feature>
<organism evidence="8 9">
    <name type="scientific">Patiria miniata</name>
    <name type="common">Bat star</name>
    <name type="synonym">Asterina miniata</name>
    <dbReference type="NCBI Taxonomy" id="46514"/>
    <lineage>
        <taxon>Eukaryota</taxon>
        <taxon>Metazoa</taxon>
        <taxon>Echinodermata</taxon>
        <taxon>Eleutherozoa</taxon>
        <taxon>Asterozoa</taxon>
        <taxon>Asteroidea</taxon>
        <taxon>Valvatacea</taxon>
        <taxon>Valvatida</taxon>
        <taxon>Asterinidae</taxon>
        <taxon>Patiria</taxon>
    </lineage>
</organism>
<evidence type="ECO:0000256" key="4">
    <source>
        <dbReference type="ARBA" id="ARBA00022692"/>
    </source>
</evidence>
<keyword evidence="3" id="KW-0762">Sugar transport</keyword>
<feature type="transmembrane region" description="Helical" evidence="7">
    <location>
        <begin position="384"/>
        <end position="402"/>
    </location>
</feature>
<accession>A0A913ZSJ6</accession>
<evidence type="ECO:0000256" key="6">
    <source>
        <dbReference type="ARBA" id="ARBA00023136"/>
    </source>
</evidence>
<keyword evidence="5 7" id="KW-1133">Transmembrane helix</keyword>
<dbReference type="SUPFAM" id="SSF103481">
    <property type="entry name" value="Multidrug resistance efflux transporter EmrE"/>
    <property type="match status" value="1"/>
</dbReference>
<feature type="transmembrane region" description="Helical" evidence="7">
    <location>
        <begin position="159"/>
        <end position="182"/>
    </location>
</feature>
<dbReference type="NCBIfam" id="TIGR00803">
    <property type="entry name" value="nst"/>
    <property type="match status" value="1"/>
</dbReference>
<evidence type="ECO:0000256" key="5">
    <source>
        <dbReference type="ARBA" id="ARBA00022989"/>
    </source>
</evidence>
<feature type="transmembrane region" description="Helical" evidence="7">
    <location>
        <begin position="202"/>
        <end position="219"/>
    </location>
</feature>
<dbReference type="GO" id="GO:0015165">
    <property type="term" value="F:pyrimidine nucleotide-sugar transmembrane transporter activity"/>
    <property type="evidence" value="ECO:0007669"/>
    <property type="project" value="InterPro"/>
</dbReference>
<evidence type="ECO:0008006" key="10">
    <source>
        <dbReference type="Google" id="ProtNLM"/>
    </source>
</evidence>
<proteinExistence type="inferred from homology"/>
<dbReference type="InterPro" id="IPR037185">
    <property type="entry name" value="EmrE-like"/>
</dbReference>
<dbReference type="PANTHER" id="PTHR10231">
    <property type="entry name" value="NUCLEOTIDE-SUGAR TRANSMEMBRANE TRANSPORTER"/>
    <property type="match status" value="1"/>
</dbReference>
<dbReference type="InterPro" id="IPR007271">
    <property type="entry name" value="Nuc_sug_transpt"/>
</dbReference>
<keyword evidence="3" id="KW-0813">Transport</keyword>
<dbReference type="Pfam" id="PF04142">
    <property type="entry name" value="Nuc_sug_transp"/>
    <property type="match status" value="1"/>
</dbReference>
<feature type="transmembrane region" description="Helical" evidence="7">
    <location>
        <begin position="295"/>
        <end position="315"/>
    </location>
</feature>
<dbReference type="OrthoDB" id="408493at2759"/>
<dbReference type="OMA" id="IEEDMMT"/>
<feature type="transmembrane region" description="Helical" evidence="7">
    <location>
        <begin position="358"/>
        <end position="378"/>
    </location>
</feature>
<evidence type="ECO:0000256" key="7">
    <source>
        <dbReference type="SAM" id="Phobius"/>
    </source>
</evidence>
<feature type="transmembrane region" description="Helical" evidence="7">
    <location>
        <begin position="122"/>
        <end position="147"/>
    </location>
</feature>
<feature type="transmembrane region" description="Helical" evidence="7">
    <location>
        <begin position="96"/>
        <end position="116"/>
    </location>
</feature>
<evidence type="ECO:0000256" key="2">
    <source>
        <dbReference type="ARBA" id="ARBA00009976"/>
    </source>
</evidence>
<evidence type="ECO:0000256" key="3">
    <source>
        <dbReference type="ARBA" id="ARBA00022597"/>
    </source>
</evidence>
<dbReference type="GeneID" id="119726506"/>
<comment type="similarity">
    <text evidence="2">Belongs to the nucleotide-sugar transporter family. SLC35A subfamily.</text>
</comment>
<sequence>MSCTRVAVYNKIIHKLRAFESSLRLVRGYFLTRTRGNMARRRMQGADEKTTPLQNENSNLNLQGTDEDLAGAMSVRQQVQDSTTKEGAATHLNLKYVSLFLLVLQNASLILTMRYTRNQPGAMYFSTTAVCVTEFVKMTTCVFILLYQHKGNFVELGKLLWNTIVLQPVDTLKVAVPAFIYTVQNNLMFIGVSNLSTATFQVTYQLKILTTALCMVVMLRRSLSASQWVALILLFAGVAIIQIQPSDPAKRAAEVSHTEQNYIHGLLAVIVACCFSGFAGVYFEKILKGSKTSIWVRNIQLGLFGTLIGLVGMIMKDGQGISEKGMFYAYTPFVWAVIGLQAFGGLTIAVVVKYADNILKGFATSVSIIISTVAAVYLFHFQVNLQFCLGAGLVISAIFLYGRPKPPEKAPSPEQPANGGSGK</sequence>
<protein>
    <recommendedName>
        <fullName evidence="10">UDP-galactose translocator</fullName>
    </recommendedName>
</protein>
<evidence type="ECO:0000256" key="1">
    <source>
        <dbReference type="ARBA" id="ARBA00004141"/>
    </source>
</evidence>